<evidence type="ECO:0000256" key="1">
    <source>
        <dbReference type="ARBA" id="ARBA00009477"/>
    </source>
</evidence>
<keyword evidence="2" id="KW-0175">Coiled coil</keyword>
<dbReference type="Pfam" id="PF25954">
    <property type="entry name" value="Beta-barrel_RND_2"/>
    <property type="match status" value="1"/>
</dbReference>
<evidence type="ECO:0000313" key="6">
    <source>
        <dbReference type="EMBL" id="MFC0209812.1"/>
    </source>
</evidence>
<accession>A0ABV6DB03</accession>
<feature type="domain" description="Multidrug resistance protein MdtA-like alpha-helical hairpin" evidence="3">
    <location>
        <begin position="137"/>
        <end position="196"/>
    </location>
</feature>
<feature type="coiled-coil region" evidence="2">
    <location>
        <begin position="136"/>
        <end position="163"/>
    </location>
</feature>
<dbReference type="Gene3D" id="2.40.30.170">
    <property type="match status" value="1"/>
</dbReference>
<dbReference type="Gene3D" id="2.40.50.100">
    <property type="match status" value="1"/>
</dbReference>
<dbReference type="EMBL" id="JBHLXD010000029">
    <property type="protein sequence ID" value="MFC0209812.1"/>
    <property type="molecule type" value="Genomic_DNA"/>
</dbReference>
<gene>
    <name evidence="6" type="ORF">ACFFJ2_15520</name>
</gene>
<feature type="domain" description="CusB-like beta-barrel" evidence="4">
    <location>
        <begin position="243"/>
        <end position="313"/>
    </location>
</feature>
<feature type="domain" description="YknX-like C-terminal permuted SH3-like" evidence="5">
    <location>
        <begin position="318"/>
        <end position="386"/>
    </location>
</feature>
<name>A0ABV6DB03_9HYPH</name>
<organism evidence="6 7">
    <name type="scientific">Chelativorans intermedius</name>
    <dbReference type="NCBI Taxonomy" id="515947"/>
    <lineage>
        <taxon>Bacteria</taxon>
        <taxon>Pseudomonadati</taxon>
        <taxon>Pseudomonadota</taxon>
        <taxon>Alphaproteobacteria</taxon>
        <taxon>Hyphomicrobiales</taxon>
        <taxon>Phyllobacteriaceae</taxon>
        <taxon>Chelativorans</taxon>
    </lineage>
</organism>
<dbReference type="NCBIfam" id="TIGR01730">
    <property type="entry name" value="RND_mfp"/>
    <property type="match status" value="1"/>
</dbReference>
<evidence type="ECO:0000259" key="4">
    <source>
        <dbReference type="Pfam" id="PF25954"/>
    </source>
</evidence>
<reference evidence="6 7" key="1">
    <citation type="submission" date="2024-09" db="EMBL/GenBank/DDBJ databases">
        <authorList>
            <person name="Sun Q."/>
            <person name="Mori K."/>
        </authorList>
    </citation>
    <scope>NUCLEOTIDE SEQUENCE [LARGE SCALE GENOMIC DNA]</scope>
    <source>
        <strain evidence="6 7">CCM 8543</strain>
    </source>
</reference>
<dbReference type="SUPFAM" id="SSF111369">
    <property type="entry name" value="HlyD-like secretion proteins"/>
    <property type="match status" value="1"/>
</dbReference>
<dbReference type="InterPro" id="IPR006143">
    <property type="entry name" value="RND_pump_MFP"/>
</dbReference>
<dbReference type="Pfam" id="PF25989">
    <property type="entry name" value="YknX_C"/>
    <property type="match status" value="1"/>
</dbReference>
<dbReference type="Proteomes" id="UP001589755">
    <property type="component" value="Unassembled WGS sequence"/>
</dbReference>
<evidence type="ECO:0000313" key="7">
    <source>
        <dbReference type="Proteomes" id="UP001589755"/>
    </source>
</evidence>
<dbReference type="RefSeq" id="WP_261522423.1">
    <property type="nucleotide sequence ID" value="NZ_JAODNW010000027.1"/>
</dbReference>
<dbReference type="InterPro" id="IPR058637">
    <property type="entry name" value="YknX-like_C"/>
</dbReference>
<comment type="caution">
    <text evidence="6">The sequence shown here is derived from an EMBL/GenBank/DDBJ whole genome shotgun (WGS) entry which is preliminary data.</text>
</comment>
<keyword evidence="7" id="KW-1185">Reference proteome</keyword>
<dbReference type="Gene3D" id="2.40.420.20">
    <property type="match status" value="1"/>
</dbReference>
<evidence type="ECO:0000256" key="2">
    <source>
        <dbReference type="SAM" id="Coils"/>
    </source>
</evidence>
<proteinExistence type="inferred from homology"/>
<dbReference type="InterPro" id="IPR058624">
    <property type="entry name" value="MdtA-like_HH"/>
</dbReference>
<dbReference type="InterPro" id="IPR058792">
    <property type="entry name" value="Beta-barrel_RND_2"/>
</dbReference>
<dbReference type="Gene3D" id="1.10.287.470">
    <property type="entry name" value="Helix hairpin bin"/>
    <property type="match status" value="1"/>
</dbReference>
<protein>
    <submittedName>
        <fullName evidence="6">Efflux RND transporter periplasmic adaptor subunit</fullName>
    </submittedName>
</protein>
<dbReference type="PANTHER" id="PTHR30469">
    <property type="entry name" value="MULTIDRUG RESISTANCE PROTEIN MDTA"/>
    <property type="match status" value="1"/>
</dbReference>
<evidence type="ECO:0000259" key="5">
    <source>
        <dbReference type="Pfam" id="PF25989"/>
    </source>
</evidence>
<sequence>MAEAKPRVRWMKALGITAVVLALLVVILVLARGLLGGLGGLHGPVRHFQSSEAKEEVSPLAAAEQTALTVTVVSVEPRSVETSVLATGTVVAWEDLPVSTEIAGLAITEVPVEEGDRVEEGQLLARLNDIQLRTQIEQQKASIAEAEATLEAARAELRRGQELAARNAISRQDLEARATAAKTAEARLGVARAGLSRLEAQRAQTRILAPADGYILEESAVIGQVVQTGAPLFRIVREGRLEVEAKVPEGDLFDIASGQPVRVTDPAGRAIEARVRTIAPLVDPRTRLGTVHVALPPDTGLKPGMFARVEIATDQAVALAVPQKAVIWRNGRNAVFTVQEGTASLRPVETGIESDGWIEIGEGLAPGDRVAVAGAAFLKDGDRVRVELAAAGQTAETAR</sequence>
<evidence type="ECO:0000259" key="3">
    <source>
        <dbReference type="Pfam" id="PF25876"/>
    </source>
</evidence>
<dbReference type="PANTHER" id="PTHR30469:SF15">
    <property type="entry name" value="HLYD FAMILY OF SECRETION PROTEINS"/>
    <property type="match status" value="1"/>
</dbReference>
<dbReference type="Pfam" id="PF25876">
    <property type="entry name" value="HH_MFP_RND"/>
    <property type="match status" value="1"/>
</dbReference>
<comment type="similarity">
    <text evidence="1">Belongs to the membrane fusion protein (MFP) (TC 8.A.1) family.</text>
</comment>